<reference evidence="2 3" key="1">
    <citation type="submission" date="2019-08" db="EMBL/GenBank/DDBJ databases">
        <authorList>
            <person name="Alioto T."/>
            <person name="Alioto T."/>
            <person name="Gomez Garrido J."/>
        </authorList>
    </citation>
    <scope>NUCLEOTIDE SEQUENCE [LARGE SCALE GENOMIC DNA]</scope>
</reference>
<dbReference type="AlphaFoldDB" id="A0A5E4MJP1"/>
<evidence type="ECO:0000256" key="1">
    <source>
        <dbReference type="SAM" id="SignalP"/>
    </source>
</evidence>
<protein>
    <submittedName>
        <fullName evidence="2">Uncharacterized protein</fullName>
    </submittedName>
</protein>
<proteinExistence type="predicted"/>
<keyword evidence="3" id="KW-1185">Reference proteome</keyword>
<dbReference type="Proteomes" id="UP000325440">
    <property type="component" value="Unassembled WGS sequence"/>
</dbReference>
<sequence>MKINRLLTTSVMILMIQLYRVEAQNQEKKLCSSSMEYLFENDFDKKKIAYIFNEQQRLSRSRKIFKGKPPKPFLAETLHEQLVDRYKSGKCQQQIKDFNVFNEMYTKQIPYEKDLKCDWIRPKIPNTLEGICERGIGQYLLQHGTRVYHHFLKYLARHPNRKNEKKIPKKDQKHWINYKKWIERLSKCPVLGKGFMLIGEQYINAYYYRKGCNTIVHVYNAFYDFFMEKYKNINPGKKYNYIRHSCDLFQRLNSTHRFMKK</sequence>
<feature type="chain" id="PRO_5022667653" evidence="1">
    <location>
        <begin position="24"/>
        <end position="261"/>
    </location>
</feature>
<evidence type="ECO:0000313" key="2">
    <source>
        <dbReference type="EMBL" id="VVC30641.1"/>
    </source>
</evidence>
<feature type="signal peptide" evidence="1">
    <location>
        <begin position="1"/>
        <end position="23"/>
    </location>
</feature>
<evidence type="ECO:0000313" key="3">
    <source>
        <dbReference type="Proteomes" id="UP000325440"/>
    </source>
</evidence>
<accession>A0A5E4MJP1</accession>
<gene>
    <name evidence="2" type="ORF">CINCED_3A008125</name>
</gene>
<keyword evidence="1" id="KW-0732">Signal</keyword>
<organism evidence="2 3">
    <name type="scientific">Cinara cedri</name>
    <dbReference type="NCBI Taxonomy" id="506608"/>
    <lineage>
        <taxon>Eukaryota</taxon>
        <taxon>Metazoa</taxon>
        <taxon>Ecdysozoa</taxon>
        <taxon>Arthropoda</taxon>
        <taxon>Hexapoda</taxon>
        <taxon>Insecta</taxon>
        <taxon>Pterygota</taxon>
        <taxon>Neoptera</taxon>
        <taxon>Paraneoptera</taxon>
        <taxon>Hemiptera</taxon>
        <taxon>Sternorrhyncha</taxon>
        <taxon>Aphidomorpha</taxon>
        <taxon>Aphidoidea</taxon>
        <taxon>Aphididae</taxon>
        <taxon>Lachninae</taxon>
        <taxon>Cinara</taxon>
    </lineage>
</organism>
<dbReference type="EMBL" id="CABPRJ010000529">
    <property type="protein sequence ID" value="VVC30641.1"/>
    <property type="molecule type" value="Genomic_DNA"/>
</dbReference>
<name>A0A5E4MJP1_9HEMI</name>